<dbReference type="RefSeq" id="WP_120200523.1">
    <property type="nucleotide sequence ID" value="NZ_RAQJ01000002.1"/>
</dbReference>
<evidence type="ECO:0000313" key="2">
    <source>
        <dbReference type="EMBL" id="RKE95199.1"/>
    </source>
</evidence>
<dbReference type="AlphaFoldDB" id="A0A420DM19"/>
<proteinExistence type="predicted"/>
<accession>A0A420DM19</accession>
<keyword evidence="1" id="KW-0732">Signal</keyword>
<evidence type="ECO:0000313" key="3">
    <source>
        <dbReference type="Proteomes" id="UP000284892"/>
    </source>
</evidence>
<evidence type="ECO:0000256" key="1">
    <source>
        <dbReference type="SAM" id="SignalP"/>
    </source>
</evidence>
<dbReference type="EMBL" id="RAQJ01000002">
    <property type="protein sequence ID" value="RKE95199.1"/>
    <property type="molecule type" value="Genomic_DNA"/>
</dbReference>
<dbReference type="Proteomes" id="UP000284892">
    <property type="component" value="Unassembled WGS sequence"/>
</dbReference>
<organism evidence="2 3">
    <name type="scientific">Ichthyenterobacterium magnum</name>
    <dbReference type="NCBI Taxonomy" id="1230530"/>
    <lineage>
        <taxon>Bacteria</taxon>
        <taxon>Pseudomonadati</taxon>
        <taxon>Bacteroidota</taxon>
        <taxon>Flavobacteriia</taxon>
        <taxon>Flavobacteriales</taxon>
        <taxon>Flavobacteriaceae</taxon>
        <taxon>Ichthyenterobacterium</taxon>
    </lineage>
</organism>
<keyword evidence="3" id="KW-1185">Reference proteome</keyword>
<protein>
    <submittedName>
        <fullName evidence="2">Uncharacterized protein</fullName>
    </submittedName>
</protein>
<comment type="caution">
    <text evidence="2">The sequence shown here is derived from an EMBL/GenBank/DDBJ whole genome shotgun (WGS) entry which is preliminary data.</text>
</comment>
<name>A0A420DM19_9FLAO</name>
<feature type="chain" id="PRO_5019471994" evidence="1">
    <location>
        <begin position="19"/>
        <end position="126"/>
    </location>
</feature>
<feature type="signal peptide" evidence="1">
    <location>
        <begin position="1"/>
        <end position="18"/>
    </location>
</feature>
<gene>
    <name evidence="2" type="ORF">BXY80_1385</name>
</gene>
<reference evidence="2 3" key="1">
    <citation type="submission" date="2018-09" db="EMBL/GenBank/DDBJ databases">
        <title>Genomic Encyclopedia of Archaeal and Bacterial Type Strains, Phase II (KMG-II): from individual species to whole genera.</title>
        <authorList>
            <person name="Goeker M."/>
        </authorList>
    </citation>
    <scope>NUCLEOTIDE SEQUENCE [LARGE SCALE GENOMIC DNA]</scope>
    <source>
        <strain evidence="2 3">DSM 26283</strain>
    </source>
</reference>
<sequence>MKKIILAISILITSSAISQEIELVNFKSTDCTEERGIGDSILFKKQNGNTLIIKITAEFNCCGSVSGSIDLKKRFLKKNILNLTYEDYSEEYCNCICYFEYTYTIEGIKKENYLVYINGKEIEYTN</sequence>
<dbReference type="OrthoDB" id="1441032at2"/>